<dbReference type="InterPro" id="IPR011611">
    <property type="entry name" value="PfkB_dom"/>
</dbReference>
<dbReference type="PRINTS" id="PR00990">
    <property type="entry name" value="RIBOKINASE"/>
</dbReference>
<dbReference type="RefSeq" id="WP_241034412.1">
    <property type="nucleotide sequence ID" value="NZ_BAAAJF010000034.1"/>
</dbReference>
<evidence type="ECO:0000256" key="1">
    <source>
        <dbReference type="ARBA" id="ARBA00010688"/>
    </source>
</evidence>
<dbReference type="GO" id="GO:0016301">
    <property type="term" value="F:kinase activity"/>
    <property type="evidence" value="ECO:0007669"/>
    <property type="project" value="UniProtKB-KW"/>
</dbReference>
<feature type="compositionally biased region" description="Low complexity" evidence="7">
    <location>
        <begin position="307"/>
        <end position="322"/>
    </location>
</feature>
<feature type="region of interest" description="Disordered" evidence="7">
    <location>
        <begin position="290"/>
        <end position="347"/>
    </location>
</feature>
<dbReference type="Pfam" id="PF00294">
    <property type="entry name" value="PfkB"/>
    <property type="match status" value="1"/>
</dbReference>
<keyword evidence="3" id="KW-0547">Nucleotide-binding</keyword>
<keyword evidence="4 6" id="KW-0418">Kinase</keyword>
<evidence type="ECO:0000256" key="7">
    <source>
        <dbReference type="SAM" id="MobiDB-lite"/>
    </source>
</evidence>
<geneLocation type="plasmid" evidence="9">
    <name>unnamed</name>
</geneLocation>
<dbReference type="InterPro" id="IPR029056">
    <property type="entry name" value="Ribokinase-like"/>
</dbReference>
<organism evidence="9 10">
    <name type="scientific">Pseudonocardia alaniniphila</name>
    <dbReference type="NCBI Taxonomy" id="75291"/>
    <lineage>
        <taxon>Bacteria</taxon>
        <taxon>Bacillati</taxon>
        <taxon>Actinomycetota</taxon>
        <taxon>Actinomycetes</taxon>
        <taxon>Pseudonocardiales</taxon>
        <taxon>Pseudonocardiaceae</taxon>
        <taxon>Pseudonocardia</taxon>
    </lineage>
</organism>
<dbReference type="EMBL" id="JAKXMK010000002">
    <property type="protein sequence ID" value="MCH6164560.1"/>
    <property type="molecule type" value="Genomic_DNA"/>
</dbReference>
<dbReference type="PROSITE" id="PS00583">
    <property type="entry name" value="PFKB_KINASES_1"/>
    <property type="match status" value="1"/>
</dbReference>
<comment type="similarity">
    <text evidence="1 6">Belongs to the carbohydrate kinase PfkB family.</text>
</comment>
<dbReference type="PANTHER" id="PTHR43085">
    <property type="entry name" value="HEXOKINASE FAMILY MEMBER"/>
    <property type="match status" value="1"/>
</dbReference>
<dbReference type="PANTHER" id="PTHR43085:SF1">
    <property type="entry name" value="PSEUDOURIDINE KINASE-RELATED"/>
    <property type="match status" value="1"/>
</dbReference>
<gene>
    <name evidence="9" type="ORF">MMF94_02595</name>
</gene>
<dbReference type="Gene3D" id="3.40.1190.20">
    <property type="match status" value="1"/>
</dbReference>
<evidence type="ECO:0000256" key="5">
    <source>
        <dbReference type="ARBA" id="ARBA00022840"/>
    </source>
</evidence>
<name>A0ABS9T7T0_9PSEU</name>
<evidence type="ECO:0000259" key="8">
    <source>
        <dbReference type="Pfam" id="PF00294"/>
    </source>
</evidence>
<reference evidence="9 10" key="1">
    <citation type="submission" date="2022-03" db="EMBL/GenBank/DDBJ databases">
        <title>Pseudonocardia alaer sp. nov., a novel actinomycete isolated from reed forest soil.</title>
        <authorList>
            <person name="Wang L."/>
        </authorList>
    </citation>
    <scope>NUCLEOTIDE SEQUENCE [LARGE SCALE GENOMIC DNA]</scope>
    <source>
        <strain evidence="9 10">Y-16303</strain>
        <plasmid evidence="9">unnamed</plasmid>
    </source>
</reference>
<evidence type="ECO:0000313" key="9">
    <source>
        <dbReference type="EMBL" id="MCH6164560.1"/>
    </source>
</evidence>
<dbReference type="InterPro" id="IPR002173">
    <property type="entry name" value="Carboh/pur_kinase_PfkB_CS"/>
</dbReference>
<dbReference type="Proteomes" id="UP001299970">
    <property type="component" value="Unassembled WGS sequence"/>
</dbReference>
<keyword evidence="10" id="KW-1185">Reference proteome</keyword>
<accession>A0ABS9T7T0</accession>
<dbReference type="PROSITE" id="PS00584">
    <property type="entry name" value="PFKB_KINASES_2"/>
    <property type="match status" value="1"/>
</dbReference>
<feature type="domain" description="Carbohydrate kinase PfkB" evidence="8">
    <location>
        <begin position="3"/>
        <end position="297"/>
    </location>
</feature>
<protein>
    <submittedName>
        <fullName evidence="9">Carbohydrate kinase</fullName>
    </submittedName>
</protein>
<evidence type="ECO:0000256" key="6">
    <source>
        <dbReference type="RuleBase" id="RU003704"/>
    </source>
</evidence>
<comment type="caution">
    <text evidence="9">The sequence shown here is derived from an EMBL/GenBank/DDBJ whole genome shotgun (WGS) entry which is preliminary data.</text>
</comment>
<evidence type="ECO:0000256" key="2">
    <source>
        <dbReference type="ARBA" id="ARBA00022679"/>
    </source>
</evidence>
<sequence>MFVVVGEALVDLVGQRGSRTLVAHPGGSPANVALGLARLGNQVTLVTRLGGDALGEMVSGHLRSNGVRVEGGPGQGTSTSLAIATLAAGLATYDFRIEWDVGELAPLPIEARCLHTGSLATALAPGATNVEDLMSREHGRGRVTISYDPNVRPGLLGSPTRARPAIERIVGLCDVVKVSDEDLYWLYPDRRDEEVAREWLGRGPAVVVVTRGGQGVYATTADLELRRPALPIDLVDTVGAGDSFTSGLLDGLRRAGLIGGARRAALASIDESTLISVLDSAALVAAITCSRPGADPPTRAEVDATHPTRTSTTRTAPPGTSRVISPPLGDQELAASPGVAPEQGSQR</sequence>
<keyword evidence="9" id="KW-0614">Plasmid</keyword>
<keyword evidence="2 6" id="KW-0808">Transferase</keyword>
<evidence type="ECO:0000256" key="3">
    <source>
        <dbReference type="ARBA" id="ARBA00022741"/>
    </source>
</evidence>
<proteinExistence type="inferred from homology"/>
<dbReference type="CDD" id="cd01167">
    <property type="entry name" value="bac_FRK"/>
    <property type="match status" value="1"/>
</dbReference>
<dbReference type="InterPro" id="IPR002139">
    <property type="entry name" value="Ribo/fructo_kinase"/>
</dbReference>
<evidence type="ECO:0000313" key="10">
    <source>
        <dbReference type="Proteomes" id="UP001299970"/>
    </source>
</evidence>
<keyword evidence="5" id="KW-0067">ATP-binding</keyword>
<evidence type="ECO:0000256" key="4">
    <source>
        <dbReference type="ARBA" id="ARBA00022777"/>
    </source>
</evidence>
<dbReference type="SUPFAM" id="SSF53613">
    <property type="entry name" value="Ribokinase-like"/>
    <property type="match status" value="1"/>
</dbReference>
<dbReference type="InterPro" id="IPR050306">
    <property type="entry name" value="PfkB_Carbo_kinase"/>
</dbReference>